<dbReference type="InterPro" id="IPR036412">
    <property type="entry name" value="HAD-like_sf"/>
</dbReference>
<evidence type="ECO:0000256" key="8">
    <source>
        <dbReference type="ARBA" id="ARBA00022989"/>
    </source>
</evidence>
<reference evidence="13 14" key="1">
    <citation type="journal article" date="2016" name="Nat. Commun.">
        <title>Thousands of microbial genomes shed light on interconnected biogeochemical processes in an aquifer system.</title>
        <authorList>
            <person name="Anantharaman K."/>
            <person name="Brown C.T."/>
            <person name="Hug L.A."/>
            <person name="Sharon I."/>
            <person name="Castelle C.J."/>
            <person name="Probst A.J."/>
            <person name="Thomas B.C."/>
            <person name="Singh A."/>
            <person name="Wilkins M.J."/>
            <person name="Karaoz U."/>
            <person name="Brodie E.L."/>
            <person name="Williams K.H."/>
            <person name="Hubbard S.S."/>
            <person name="Banfield J.F."/>
        </authorList>
    </citation>
    <scope>NUCLEOTIDE SEQUENCE [LARGE SCALE GENOMIC DNA]</scope>
</reference>
<dbReference type="SFLD" id="SFLDG00002">
    <property type="entry name" value="C1.7:_P-type_atpase_like"/>
    <property type="match status" value="1"/>
</dbReference>
<dbReference type="Gene3D" id="1.20.1110.10">
    <property type="entry name" value="Calcium-transporting ATPase, transmembrane domain"/>
    <property type="match status" value="1"/>
</dbReference>
<keyword evidence="7" id="KW-1278">Translocase</keyword>
<feature type="transmembrane region" description="Helical" evidence="11">
    <location>
        <begin position="240"/>
        <end position="261"/>
    </location>
</feature>
<dbReference type="SMART" id="SM00831">
    <property type="entry name" value="Cation_ATPase_N"/>
    <property type="match status" value="1"/>
</dbReference>
<dbReference type="InterPro" id="IPR004014">
    <property type="entry name" value="ATPase_P-typ_cation-transptr_N"/>
</dbReference>
<feature type="transmembrane region" description="Helical" evidence="11">
    <location>
        <begin position="828"/>
        <end position="848"/>
    </location>
</feature>
<evidence type="ECO:0000256" key="2">
    <source>
        <dbReference type="ARBA" id="ARBA00005675"/>
    </source>
</evidence>
<gene>
    <name evidence="13" type="ORF">A3F55_02335</name>
</gene>
<feature type="transmembrane region" description="Helical" evidence="11">
    <location>
        <begin position="273"/>
        <end position="298"/>
    </location>
</feature>
<dbReference type="SUPFAM" id="SSF81660">
    <property type="entry name" value="Metal cation-transporting ATPase, ATP-binding domain N"/>
    <property type="match status" value="1"/>
</dbReference>
<evidence type="ECO:0000256" key="3">
    <source>
        <dbReference type="ARBA" id="ARBA00022475"/>
    </source>
</evidence>
<proteinExistence type="inferred from homology"/>
<evidence type="ECO:0000256" key="4">
    <source>
        <dbReference type="ARBA" id="ARBA00022692"/>
    </source>
</evidence>
<evidence type="ECO:0000313" key="14">
    <source>
        <dbReference type="Proteomes" id="UP000178091"/>
    </source>
</evidence>
<comment type="similarity">
    <text evidence="2">Belongs to the cation transport ATPase (P-type) (TC 3.A.3) family. Type IIA subfamily.</text>
</comment>
<evidence type="ECO:0000256" key="7">
    <source>
        <dbReference type="ARBA" id="ARBA00022967"/>
    </source>
</evidence>
<dbReference type="GO" id="GO:1990573">
    <property type="term" value="P:potassium ion import across plasma membrane"/>
    <property type="evidence" value="ECO:0007669"/>
    <property type="project" value="TreeGrafter"/>
</dbReference>
<dbReference type="InterPro" id="IPR023298">
    <property type="entry name" value="ATPase_P-typ_TM_dom_sf"/>
</dbReference>
<dbReference type="Pfam" id="PF13246">
    <property type="entry name" value="Cation_ATPase"/>
    <property type="match status" value="1"/>
</dbReference>
<organism evidence="13 14">
    <name type="scientific">Candidatus Adlerbacteria bacterium RIFCSPHIGHO2_12_FULL_53_18</name>
    <dbReference type="NCBI Taxonomy" id="1797242"/>
    <lineage>
        <taxon>Bacteria</taxon>
        <taxon>Candidatus Adleribacteriota</taxon>
    </lineage>
</organism>
<evidence type="ECO:0000256" key="11">
    <source>
        <dbReference type="SAM" id="Phobius"/>
    </source>
</evidence>
<comment type="caution">
    <text evidence="13">The sequence shown here is derived from an EMBL/GenBank/DDBJ whole genome shotgun (WGS) entry which is preliminary data.</text>
</comment>
<dbReference type="NCBIfam" id="TIGR01494">
    <property type="entry name" value="ATPase_P-type"/>
    <property type="match status" value="3"/>
</dbReference>
<comment type="subcellular location">
    <subcellularLocation>
        <location evidence="1">Cell membrane</location>
        <topology evidence="1">Multi-pass membrane protein</topology>
    </subcellularLocation>
</comment>
<evidence type="ECO:0000256" key="1">
    <source>
        <dbReference type="ARBA" id="ARBA00004651"/>
    </source>
</evidence>
<dbReference type="SUPFAM" id="SSF56784">
    <property type="entry name" value="HAD-like"/>
    <property type="match status" value="1"/>
</dbReference>
<dbReference type="InterPro" id="IPR050510">
    <property type="entry name" value="Cation_transp_ATPase_P-type"/>
</dbReference>
<keyword evidence="4 11" id="KW-0812">Transmembrane</keyword>
<sequence length="890" mass="97565">MTAWHTKTAHSTLESLQSSEHGLTSAETAKRLNEFGRNILPEAPQDGYFAIFVRQFRSPLIYVLGVAAVVIFLTGEHIDALLIVGVLVFNALIGSFQEGRAQNTLNALKHFTETRATVLREGREEIIPDAEVVPGDVLLLTEGEKIAADARLLMARNLKIDEASLTGESTPVRKDSEAVLSGAAPVAERKNMIFKGTHSVGGVGRAVVVATGAKTFIGGIAQKIAHIDSEMPLKADIRRLSRAIIAVVAVIALAIFVIGFLSGESLVVMFKTVVSLSVSVIPEGLPIVLTLVLATGVWQMSKRNALIKRLQAVEALGQASVIAVDKTGTLTKNEQVVQKVYAEGNYFEVSGVGYEPKGEIRFEGKVIEPLNHPEFIFAAKVATLGSTARVVYDEKDKRWRVSGDPTEAALVVLGEKAGFHKDDLEREWPMIAEIPFDYQLKYHATLHQAGKKNLLILIGAPEAVLSRVTSIRERGKNRKLTQKKLTELEETYVRLSGEGLRVLAYAAVETQNDALSPETLPPLTFSGFFGMKDGLRSEVAEAMRRSREAGVKVIMITGDHKATARAVAQEAGIYRHGDEILTGQEMQSLKDNELLTRLPKVTVFARVTPEHKLHIIELYKKRGEVIAMTGDGVNDAPSLVAADLGVAMGTIGTEVAKEASDIVLLDDNFGSIVSAIEEGRSIYKTIKKVILYLFSTSAGEVLTILAALLIGYPLPLLASQIIWLNFVTDPFLDVALAMEPKEHGLLTGRFKKPGRYLIDKLMVWRMVTMSLPMMAGTLFMFSLYAPENMGKALTVSLTTLAVFQWFNAWNCRHERESIFKLGFWSNKYLILATSVVVGLQLLAVYTPFLNSILHTEPLTLLDWAMIVPVAASIVVIEEFRKYLARKAARV</sequence>
<name>A0A1F4XUG6_9BACT</name>
<dbReference type="PROSITE" id="PS00154">
    <property type="entry name" value="ATPASE_E1_E2"/>
    <property type="match status" value="1"/>
</dbReference>
<keyword evidence="8 11" id="KW-1133">Transmembrane helix</keyword>
<dbReference type="InterPro" id="IPR018303">
    <property type="entry name" value="ATPase_P-typ_P_site"/>
</dbReference>
<evidence type="ECO:0000313" key="13">
    <source>
        <dbReference type="EMBL" id="OGC84683.1"/>
    </source>
</evidence>
<dbReference type="Gene3D" id="2.70.150.10">
    <property type="entry name" value="Calcium-transporting ATPase, cytoplasmic transduction domain A"/>
    <property type="match status" value="1"/>
</dbReference>
<dbReference type="InterPro" id="IPR059000">
    <property type="entry name" value="ATPase_P-type_domA"/>
</dbReference>
<dbReference type="GO" id="GO:0016887">
    <property type="term" value="F:ATP hydrolysis activity"/>
    <property type="evidence" value="ECO:0007669"/>
    <property type="project" value="InterPro"/>
</dbReference>
<dbReference type="Gene3D" id="3.40.50.1000">
    <property type="entry name" value="HAD superfamily/HAD-like"/>
    <property type="match status" value="1"/>
</dbReference>
<feature type="transmembrane region" description="Helical" evidence="11">
    <location>
        <begin position="689"/>
        <end position="714"/>
    </location>
</feature>
<dbReference type="GO" id="GO:0005886">
    <property type="term" value="C:plasma membrane"/>
    <property type="evidence" value="ECO:0007669"/>
    <property type="project" value="UniProtKB-SubCell"/>
</dbReference>
<dbReference type="EMBL" id="MEWW01000010">
    <property type="protein sequence ID" value="OGC84683.1"/>
    <property type="molecule type" value="Genomic_DNA"/>
</dbReference>
<evidence type="ECO:0000256" key="5">
    <source>
        <dbReference type="ARBA" id="ARBA00022741"/>
    </source>
</evidence>
<feature type="transmembrane region" description="Helical" evidence="11">
    <location>
        <begin position="860"/>
        <end position="879"/>
    </location>
</feature>
<dbReference type="GO" id="GO:0030007">
    <property type="term" value="P:intracellular potassium ion homeostasis"/>
    <property type="evidence" value="ECO:0007669"/>
    <property type="project" value="TreeGrafter"/>
</dbReference>
<feature type="transmembrane region" description="Helical" evidence="11">
    <location>
        <begin position="761"/>
        <end position="783"/>
    </location>
</feature>
<dbReference type="Proteomes" id="UP000178091">
    <property type="component" value="Unassembled WGS sequence"/>
</dbReference>
<feature type="region of interest" description="Disordered" evidence="10">
    <location>
        <begin position="1"/>
        <end position="22"/>
    </location>
</feature>
<dbReference type="InterPro" id="IPR023299">
    <property type="entry name" value="ATPase_P-typ_cyto_dom_N"/>
</dbReference>
<dbReference type="InterPro" id="IPR001757">
    <property type="entry name" value="P_typ_ATPase"/>
</dbReference>
<dbReference type="AlphaFoldDB" id="A0A1F4XUG6"/>
<dbReference type="GO" id="GO:0036376">
    <property type="term" value="P:sodium ion export across plasma membrane"/>
    <property type="evidence" value="ECO:0007669"/>
    <property type="project" value="TreeGrafter"/>
</dbReference>
<evidence type="ECO:0000256" key="10">
    <source>
        <dbReference type="SAM" id="MobiDB-lite"/>
    </source>
</evidence>
<dbReference type="InterPro" id="IPR006068">
    <property type="entry name" value="ATPase_P-typ_cation-transptr_C"/>
</dbReference>
<keyword evidence="6" id="KW-0067">ATP-binding</keyword>
<dbReference type="SFLD" id="SFLDS00003">
    <property type="entry name" value="Haloacid_Dehalogenase"/>
    <property type="match status" value="1"/>
</dbReference>
<keyword evidence="9 11" id="KW-0472">Membrane</keyword>
<dbReference type="PANTHER" id="PTHR43294">
    <property type="entry name" value="SODIUM/POTASSIUM-TRANSPORTING ATPASE SUBUNIT ALPHA"/>
    <property type="match status" value="1"/>
</dbReference>
<feature type="compositionally biased region" description="Polar residues" evidence="10">
    <location>
        <begin position="9"/>
        <end position="22"/>
    </location>
</feature>
<dbReference type="GO" id="GO:0005391">
    <property type="term" value="F:P-type sodium:potassium-exchanging transporter activity"/>
    <property type="evidence" value="ECO:0007669"/>
    <property type="project" value="TreeGrafter"/>
</dbReference>
<keyword evidence="5" id="KW-0547">Nucleotide-binding</keyword>
<accession>A0A1F4XUG6</accession>
<protein>
    <recommendedName>
        <fullName evidence="12">Cation-transporting P-type ATPase N-terminal domain-containing protein</fullName>
    </recommendedName>
</protein>
<feature type="transmembrane region" description="Helical" evidence="11">
    <location>
        <begin position="60"/>
        <end position="93"/>
    </location>
</feature>
<dbReference type="PRINTS" id="PR00120">
    <property type="entry name" value="HATPASE"/>
</dbReference>
<dbReference type="InterPro" id="IPR008250">
    <property type="entry name" value="ATPase_P-typ_transduc_dom_A_sf"/>
</dbReference>
<dbReference type="GO" id="GO:0006883">
    <property type="term" value="P:intracellular sodium ion homeostasis"/>
    <property type="evidence" value="ECO:0007669"/>
    <property type="project" value="TreeGrafter"/>
</dbReference>
<evidence type="ECO:0000256" key="6">
    <source>
        <dbReference type="ARBA" id="ARBA00022840"/>
    </source>
</evidence>
<dbReference type="PRINTS" id="PR00119">
    <property type="entry name" value="CATATPASE"/>
</dbReference>
<dbReference type="InterPro" id="IPR044492">
    <property type="entry name" value="P_typ_ATPase_HD_dom"/>
</dbReference>
<dbReference type="Gene3D" id="3.40.1110.10">
    <property type="entry name" value="Calcium-transporting ATPase, cytoplasmic domain N"/>
    <property type="match status" value="1"/>
</dbReference>
<dbReference type="Pfam" id="PF00689">
    <property type="entry name" value="Cation_ATPase_C"/>
    <property type="match status" value="1"/>
</dbReference>
<dbReference type="GO" id="GO:1902600">
    <property type="term" value="P:proton transmembrane transport"/>
    <property type="evidence" value="ECO:0007669"/>
    <property type="project" value="TreeGrafter"/>
</dbReference>
<evidence type="ECO:0000256" key="9">
    <source>
        <dbReference type="ARBA" id="ARBA00023136"/>
    </source>
</evidence>
<dbReference type="SFLD" id="SFLDF00027">
    <property type="entry name" value="p-type_atpase"/>
    <property type="match status" value="1"/>
</dbReference>
<dbReference type="Pfam" id="PF00690">
    <property type="entry name" value="Cation_ATPase_N"/>
    <property type="match status" value="1"/>
</dbReference>
<dbReference type="Pfam" id="PF00122">
    <property type="entry name" value="E1-E2_ATPase"/>
    <property type="match status" value="1"/>
</dbReference>
<keyword evidence="3" id="KW-1003">Cell membrane</keyword>
<evidence type="ECO:0000259" key="12">
    <source>
        <dbReference type="SMART" id="SM00831"/>
    </source>
</evidence>
<dbReference type="PANTHER" id="PTHR43294:SF21">
    <property type="entry name" value="CATION TRANSPORTING ATPASE"/>
    <property type="match status" value="1"/>
</dbReference>
<feature type="domain" description="Cation-transporting P-type ATPase N-terminal" evidence="12">
    <location>
        <begin position="3"/>
        <end position="76"/>
    </location>
</feature>
<dbReference type="InterPro" id="IPR023214">
    <property type="entry name" value="HAD_sf"/>
</dbReference>
<dbReference type="GO" id="GO:0005524">
    <property type="term" value="F:ATP binding"/>
    <property type="evidence" value="ECO:0007669"/>
    <property type="project" value="UniProtKB-KW"/>
</dbReference>
<dbReference type="SUPFAM" id="SSF81665">
    <property type="entry name" value="Calcium ATPase, transmembrane domain M"/>
    <property type="match status" value="1"/>
</dbReference>
<dbReference type="SUPFAM" id="SSF81653">
    <property type="entry name" value="Calcium ATPase, transduction domain A"/>
    <property type="match status" value="1"/>
</dbReference>